<keyword evidence="2" id="KW-1185">Reference proteome</keyword>
<accession>A0A168DJZ6</accession>
<comment type="caution">
    <text evidence="1">The sequence shown here is derived from an EMBL/GenBank/DDBJ whole genome shotgun (WGS) entry which is preliminary data.</text>
</comment>
<dbReference type="EMBL" id="AZHF01000007">
    <property type="protein sequence ID" value="OAA72706.1"/>
    <property type="molecule type" value="Genomic_DNA"/>
</dbReference>
<evidence type="ECO:0000313" key="2">
    <source>
        <dbReference type="Proteomes" id="UP000076881"/>
    </source>
</evidence>
<dbReference type="OrthoDB" id="2126698at2759"/>
<gene>
    <name evidence="1" type="ORF">LEL_08490</name>
</gene>
<evidence type="ECO:0000313" key="1">
    <source>
        <dbReference type="EMBL" id="OAA72706.1"/>
    </source>
</evidence>
<dbReference type="AlphaFoldDB" id="A0A168DJZ6"/>
<sequence length="159" mass="17384">MESRRYNNRSIILLVETSVPNPVSSPPEPMPIPAEVLRLGKATIPISGSFLLQNMVRAFLISAAALTLKASILCPTATCWRGVWVVWSPWAAPRLSTRFVARPPPLQGMQPAVNPGLTPATDAVCPQHLYALVITPIWIFLERIFVAMGQERDLAAEAS</sequence>
<name>A0A168DJZ6_CORDF</name>
<protein>
    <submittedName>
        <fullName evidence="1">Uncharacterized protein</fullName>
    </submittedName>
</protein>
<reference evidence="1 2" key="1">
    <citation type="journal article" date="2016" name="Genome Biol. Evol.">
        <title>Divergent and convergent evolution of fungal pathogenicity.</title>
        <authorList>
            <person name="Shang Y."/>
            <person name="Xiao G."/>
            <person name="Zheng P."/>
            <person name="Cen K."/>
            <person name="Zhan S."/>
            <person name="Wang C."/>
        </authorList>
    </citation>
    <scope>NUCLEOTIDE SEQUENCE [LARGE SCALE GENOMIC DNA]</scope>
    <source>
        <strain evidence="1 2">RCEF 1005</strain>
    </source>
</reference>
<proteinExistence type="predicted"/>
<dbReference type="Proteomes" id="UP000076881">
    <property type="component" value="Unassembled WGS sequence"/>
</dbReference>
<organism evidence="1 2">
    <name type="scientific">Akanthomyces lecanii RCEF 1005</name>
    <dbReference type="NCBI Taxonomy" id="1081108"/>
    <lineage>
        <taxon>Eukaryota</taxon>
        <taxon>Fungi</taxon>
        <taxon>Dikarya</taxon>
        <taxon>Ascomycota</taxon>
        <taxon>Pezizomycotina</taxon>
        <taxon>Sordariomycetes</taxon>
        <taxon>Hypocreomycetidae</taxon>
        <taxon>Hypocreales</taxon>
        <taxon>Cordycipitaceae</taxon>
        <taxon>Akanthomyces</taxon>
        <taxon>Cordyceps confragosa</taxon>
    </lineage>
</organism>